<accession>A0A3B1A023</accession>
<evidence type="ECO:0008006" key="2">
    <source>
        <dbReference type="Google" id="ProtNLM"/>
    </source>
</evidence>
<dbReference type="PROSITE" id="PS51257">
    <property type="entry name" value="PROKAR_LIPOPROTEIN"/>
    <property type="match status" value="1"/>
</dbReference>
<organism evidence="1">
    <name type="scientific">hydrothermal vent metagenome</name>
    <dbReference type="NCBI Taxonomy" id="652676"/>
    <lineage>
        <taxon>unclassified sequences</taxon>
        <taxon>metagenomes</taxon>
        <taxon>ecological metagenomes</taxon>
    </lineage>
</organism>
<gene>
    <name evidence="1" type="ORF">MNBD_GAMMA17-1910</name>
</gene>
<evidence type="ECO:0000313" key="1">
    <source>
        <dbReference type="EMBL" id="VAW87084.1"/>
    </source>
</evidence>
<dbReference type="EMBL" id="UOFQ01000058">
    <property type="protein sequence ID" value="VAW87084.1"/>
    <property type="molecule type" value="Genomic_DNA"/>
</dbReference>
<dbReference type="AlphaFoldDB" id="A0A3B1A023"/>
<protein>
    <recommendedName>
        <fullName evidence="2">DUF1800 domain-containing protein</fullName>
    </recommendedName>
</protein>
<name>A0A3B1A023_9ZZZZ</name>
<reference evidence="1" key="1">
    <citation type="submission" date="2018-06" db="EMBL/GenBank/DDBJ databases">
        <authorList>
            <person name="Zhirakovskaya E."/>
        </authorList>
    </citation>
    <scope>NUCLEOTIDE SEQUENCE</scope>
</reference>
<sequence length="513" mass="59583">MRDTIKRAVFLILAASVLTACAPSPQGQEETADASTTMFGAQVVRGQAAALSSHEYNQLSAEKQYAVANRLMSTLYKGIPADEFFDLQQGLTTPQIGQGGDFINRTARSMTQELPNANEYLQQVNENYNFNSTRYSQEMPVAMMYDLPISRDHFTHWMAYNLSNTILFSPALEMDSADYFDVHRVYSKLVSRINSNMDIREIIYQHMISQENWRRFRSPEDNTREMIEIYLGLFDQDDEVPKASQACQNWHLTGDDQDYQLVITLDENIVPQKVLGQWINNCFDFYRIVSNHPKVIARMINVLVDHFFVDMEQDMRAALVQSIANSNPTRFEHIFTAIIFSREYLLNSDRPRRVEETFFNIAHRVDWKPDSNFFRRLNDPSGGSSFPTMSQMKQPSMTLKLGRWAFQPLDSLSFSYYHKLVREQLLIRYSSSDANNNSWGLEFIEKAADLTDEDFIHYLFLSSVGRKAYTEEITTLTEVITNRNYLNNRPNQARIIFDYVSRLPETYFNNRIN</sequence>
<proteinExistence type="predicted"/>